<dbReference type="InterPro" id="IPR005913">
    <property type="entry name" value="dTDP_dehydrorham_reduct"/>
</dbReference>
<dbReference type="CDD" id="cd05254">
    <property type="entry name" value="dTDP_HR_like_SDR_e"/>
    <property type="match status" value="1"/>
</dbReference>
<keyword evidence="9" id="KW-1185">Reference proteome</keyword>
<comment type="caution">
    <text evidence="8">The sequence shown here is derived from an EMBL/GenBank/DDBJ whole genome shotgun (WGS) entry which is preliminary data.</text>
</comment>
<sequence length="289" mass="31366">MKILITGANGQVGQALVNKLQGNAELLAVTREQLDITNEAKVQTQVQAFLPDVIINAAAYTAVDKAEQEQELAHQINAAGPEFLAKAAESINAALLHISTDYVFAGDKQGSYSELDKTNPQGAYGASKLAGEKAVAACCQKHIILRTAWVFHENGANFVKTMLRLGKERDSLGIVGDQFGGPTYAGDIAEALIQIAQHITSGQPTSYGIYHFAGMPHVSWFEFASAIFDAAVKHQVIDKKPQLNAISTAEFPTPAKRPANSKLNCEKIQREFGITPSNWRNALERIEDY</sequence>
<feature type="domain" description="RmlD-like substrate binding" evidence="7">
    <location>
        <begin position="1"/>
        <end position="286"/>
    </location>
</feature>
<dbReference type="InterPro" id="IPR036291">
    <property type="entry name" value="NAD(P)-bd_dom_sf"/>
</dbReference>
<dbReference type="EMBL" id="JACYTP010000003">
    <property type="protein sequence ID" value="MBD8512236.1"/>
    <property type="molecule type" value="Genomic_DNA"/>
</dbReference>
<dbReference type="RefSeq" id="WP_192015073.1">
    <property type="nucleotide sequence ID" value="NZ_JACYTP010000003.1"/>
</dbReference>
<name>A0ABR9BI57_9GAMM</name>
<comment type="function">
    <text evidence="6">Catalyzes the reduction of dTDP-6-deoxy-L-lyxo-4-hexulose to yield dTDP-L-rhamnose.</text>
</comment>
<dbReference type="SUPFAM" id="SSF51735">
    <property type="entry name" value="NAD(P)-binding Rossmann-fold domains"/>
    <property type="match status" value="1"/>
</dbReference>
<evidence type="ECO:0000256" key="6">
    <source>
        <dbReference type="RuleBase" id="RU364082"/>
    </source>
</evidence>
<keyword evidence="6" id="KW-0521">NADP</keyword>
<dbReference type="EC" id="1.1.1.133" evidence="3 6"/>
<dbReference type="InterPro" id="IPR029903">
    <property type="entry name" value="RmlD-like-bd"/>
</dbReference>
<accession>A0ABR9BI57</accession>
<comment type="similarity">
    <text evidence="2 6">Belongs to the dTDP-4-dehydrorhamnose reductase family.</text>
</comment>
<organism evidence="8 9">
    <name type="scientific">Photobacterium arenosum</name>
    <dbReference type="NCBI Taxonomy" id="2774143"/>
    <lineage>
        <taxon>Bacteria</taxon>
        <taxon>Pseudomonadati</taxon>
        <taxon>Pseudomonadota</taxon>
        <taxon>Gammaproteobacteria</taxon>
        <taxon>Vibrionales</taxon>
        <taxon>Vibrionaceae</taxon>
        <taxon>Photobacterium</taxon>
    </lineage>
</organism>
<evidence type="ECO:0000313" key="8">
    <source>
        <dbReference type="EMBL" id="MBD8512236.1"/>
    </source>
</evidence>
<dbReference type="Proteomes" id="UP000649768">
    <property type="component" value="Unassembled WGS sequence"/>
</dbReference>
<evidence type="ECO:0000256" key="4">
    <source>
        <dbReference type="ARBA" id="ARBA00017099"/>
    </source>
</evidence>
<dbReference type="Pfam" id="PF04321">
    <property type="entry name" value="RmlD_sub_bind"/>
    <property type="match status" value="1"/>
</dbReference>
<evidence type="ECO:0000256" key="3">
    <source>
        <dbReference type="ARBA" id="ARBA00012929"/>
    </source>
</evidence>
<comment type="pathway">
    <text evidence="1 6">Carbohydrate biosynthesis; dTDP-L-rhamnose biosynthesis.</text>
</comment>
<comment type="cofactor">
    <cofactor evidence="6">
        <name>Mg(2+)</name>
        <dbReference type="ChEBI" id="CHEBI:18420"/>
    </cofactor>
    <text evidence="6">Binds 1 Mg(2+) ion per monomer.</text>
</comment>
<proteinExistence type="inferred from homology"/>
<evidence type="ECO:0000259" key="7">
    <source>
        <dbReference type="Pfam" id="PF04321"/>
    </source>
</evidence>
<dbReference type="Gene3D" id="3.40.50.720">
    <property type="entry name" value="NAD(P)-binding Rossmann-like Domain"/>
    <property type="match status" value="1"/>
</dbReference>
<gene>
    <name evidence="8" type="primary">rfbD</name>
    <name evidence="8" type="ORF">IFO68_05985</name>
</gene>
<keyword evidence="6 8" id="KW-0560">Oxidoreductase</keyword>
<dbReference type="NCBIfam" id="TIGR01214">
    <property type="entry name" value="rmlD"/>
    <property type="match status" value="1"/>
</dbReference>
<dbReference type="GO" id="GO:0008831">
    <property type="term" value="F:dTDP-4-dehydrorhamnose reductase activity"/>
    <property type="evidence" value="ECO:0007669"/>
    <property type="project" value="UniProtKB-EC"/>
</dbReference>
<protein>
    <recommendedName>
        <fullName evidence="4 6">dTDP-4-dehydrorhamnose reductase</fullName>
        <ecNumber evidence="3 6">1.1.1.133</ecNumber>
    </recommendedName>
</protein>
<evidence type="ECO:0000313" key="9">
    <source>
        <dbReference type="Proteomes" id="UP000649768"/>
    </source>
</evidence>
<reference evidence="8 9" key="1">
    <citation type="submission" date="2020-09" db="EMBL/GenBank/DDBJ databases">
        <title>Photobacterium sp. CAU 1568 isolated from sand of Sido Beach.</title>
        <authorList>
            <person name="Kim W."/>
        </authorList>
    </citation>
    <scope>NUCLEOTIDE SEQUENCE [LARGE SCALE GENOMIC DNA]</scope>
    <source>
        <strain evidence="8 9">CAU 1568</strain>
    </source>
</reference>
<dbReference type="PANTHER" id="PTHR10491">
    <property type="entry name" value="DTDP-4-DEHYDRORHAMNOSE REDUCTASE"/>
    <property type="match status" value="1"/>
</dbReference>
<evidence type="ECO:0000256" key="1">
    <source>
        <dbReference type="ARBA" id="ARBA00004781"/>
    </source>
</evidence>
<dbReference type="PANTHER" id="PTHR10491:SF4">
    <property type="entry name" value="METHIONINE ADENOSYLTRANSFERASE 2 SUBUNIT BETA"/>
    <property type="match status" value="1"/>
</dbReference>
<evidence type="ECO:0000256" key="2">
    <source>
        <dbReference type="ARBA" id="ARBA00010944"/>
    </source>
</evidence>
<evidence type="ECO:0000256" key="5">
    <source>
        <dbReference type="ARBA" id="ARBA00048200"/>
    </source>
</evidence>
<dbReference type="Gene3D" id="3.90.25.10">
    <property type="entry name" value="UDP-galactose 4-epimerase, domain 1"/>
    <property type="match status" value="1"/>
</dbReference>
<comment type="catalytic activity">
    <reaction evidence="5 6">
        <text>dTDP-beta-L-rhamnose + NADP(+) = dTDP-4-dehydro-beta-L-rhamnose + NADPH + H(+)</text>
        <dbReference type="Rhea" id="RHEA:21796"/>
        <dbReference type="ChEBI" id="CHEBI:15378"/>
        <dbReference type="ChEBI" id="CHEBI:57510"/>
        <dbReference type="ChEBI" id="CHEBI:57783"/>
        <dbReference type="ChEBI" id="CHEBI:58349"/>
        <dbReference type="ChEBI" id="CHEBI:62830"/>
        <dbReference type="EC" id="1.1.1.133"/>
    </reaction>
</comment>